<dbReference type="InterPro" id="IPR051311">
    <property type="entry name" value="DedA_domain"/>
</dbReference>
<evidence type="ECO:0000256" key="2">
    <source>
        <dbReference type="SAM" id="Phobius"/>
    </source>
</evidence>
<evidence type="ECO:0000259" key="3">
    <source>
        <dbReference type="Pfam" id="PF09335"/>
    </source>
</evidence>
<protein>
    <recommendedName>
        <fullName evidence="3">VTT domain-containing protein</fullName>
    </recommendedName>
</protein>
<keyword evidence="5" id="KW-1185">Reference proteome</keyword>
<dbReference type="STRING" id="1459.AF332_06445"/>
<comment type="caution">
    <text evidence="4">The sequence shown here is derived from an EMBL/GenBank/DDBJ whole genome shotgun (WGS) entry which is preliminary data.</text>
</comment>
<feature type="transmembrane region" description="Helical" evidence="2">
    <location>
        <begin position="138"/>
        <end position="159"/>
    </location>
</feature>
<feature type="transmembrane region" description="Helical" evidence="2">
    <location>
        <begin position="20"/>
        <end position="40"/>
    </location>
</feature>
<feature type="transmembrane region" description="Helical" evidence="2">
    <location>
        <begin position="104"/>
        <end position="126"/>
    </location>
</feature>
<comment type="similarity">
    <text evidence="1">Belongs to the DedA family.</text>
</comment>
<sequence>MELELILEIIENNGYLGLFLWLWVGVFIFPVPNELIVMTVGLSSSLKTLHPVLAFIVIYLGILAALSTCYTIGRLIGRPLLKYFYKSKRMSKTIDASLKLMEKYHAFSLSFSYFVPGIRNFLPFLYGFCKLPFKKFALFAYSGALIWLSVTFTLGYIFGDHIDTIIKHEKELLIGLAAVAVLFFIFRFSRRKRRKEHEKLHDQGLGL</sequence>
<dbReference type="RefSeq" id="WP_053433860.1">
    <property type="nucleotide sequence ID" value="NZ_LGUF01000007.1"/>
</dbReference>
<evidence type="ECO:0000313" key="4">
    <source>
        <dbReference type="EMBL" id="KON86500.1"/>
    </source>
</evidence>
<dbReference type="Proteomes" id="UP000037109">
    <property type="component" value="Unassembled WGS sequence"/>
</dbReference>
<dbReference type="GO" id="GO:0005886">
    <property type="term" value="C:plasma membrane"/>
    <property type="evidence" value="ECO:0007669"/>
    <property type="project" value="TreeGrafter"/>
</dbReference>
<feature type="transmembrane region" description="Helical" evidence="2">
    <location>
        <begin position="52"/>
        <end position="73"/>
    </location>
</feature>
<proteinExistence type="inferred from homology"/>
<dbReference type="OrthoDB" id="9782291at2"/>
<gene>
    <name evidence="4" type="ORF">AF332_06445</name>
</gene>
<dbReference type="EMBL" id="LGUF01000007">
    <property type="protein sequence ID" value="KON86500.1"/>
    <property type="molecule type" value="Genomic_DNA"/>
</dbReference>
<keyword evidence="2" id="KW-0812">Transmembrane</keyword>
<dbReference type="AlphaFoldDB" id="A0A0M0G9D4"/>
<name>A0A0M0G9D4_SPOGL</name>
<dbReference type="Pfam" id="PF09335">
    <property type="entry name" value="VTT_dom"/>
    <property type="match status" value="1"/>
</dbReference>
<dbReference type="PATRIC" id="fig|1459.3.peg.1368"/>
<keyword evidence="2" id="KW-0472">Membrane</keyword>
<dbReference type="PANTHER" id="PTHR42709">
    <property type="entry name" value="ALKALINE PHOSPHATASE LIKE PROTEIN"/>
    <property type="match status" value="1"/>
</dbReference>
<reference evidence="5" key="1">
    <citation type="submission" date="2015-07" db="EMBL/GenBank/DDBJ databases">
        <title>Fjat-10036 dsm4.</title>
        <authorList>
            <person name="Liu B."/>
            <person name="Wang J."/>
            <person name="Zhu Y."/>
            <person name="Liu G."/>
            <person name="Chen Q."/>
            <person name="Chen Z."/>
            <person name="Lan J."/>
            <person name="Che J."/>
            <person name="Ge C."/>
            <person name="Shi H."/>
            <person name="Pan Z."/>
            <person name="Liu X."/>
        </authorList>
    </citation>
    <scope>NUCLEOTIDE SEQUENCE [LARGE SCALE GENOMIC DNA]</scope>
    <source>
        <strain evidence="5">DSM 4</strain>
    </source>
</reference>
<evidence type="ECO:0000256" key="1">
    <source>
        <dbReference type="ARBA" id="ARBA00010792"/>
    </source>
</evidence>
<dbReference type="PANTHER" id="PTHR42709:SF9">
    <property type="entry name" value="ALKALINE PHOSPHATASE LIKE PROTEIN"/>
    <property type="match status" value="1"/>
</dbReference>
<keyword evidence="2" id="KW-1133">Transmembrane helix</keyword>
<feature type="transmembrane region" description="Helical" evidence="2">
    <location>
        <begin position="171"/>
        <end position="189"/>
    </location>
</feature>
<organism evidence="4 5">
    <name type="scientific">Sporosarcina globispora</name>
    <name type="common">Bacillus globisporus</name>
    <dbReference type="NCBI Taxonomy" id="1459"/>
    <lineage>
        <taxon>Bacteria</taxon>
        <taxon>Bacillati</taxon>
        <taxon>Bacillota</taxon>
        <taxon>Bacilli</taxon>
        <taxon>Bacillales</taxon>
        <taxon>Caryophanaceae</taxon>
        <taxon>Sporosarcina</taxon>
    </lineage>
</organism>
<evidence type="ECO:0000313" key="5">
    <source>
        <dbReference type="Proteomes" id="UP000037109"/>
    </source>
</evidence>
<accession>A0A0M0G9D4</accession>
<feature type="domain" description="VTT" evidence="3">
    <location>
        <begin position="31"/>
        <end position="156"/>
    </location>
</feature>
<dbReference type="InterPro" id="IPR032816">
    <property type="entry name" value="VTT_dom"/>
</dbReference>